<feature type="domain" description="NlpC/P60" evidence="6">
    <location>
        <begin position="44"/>
        <end position="165"/>
    </location>
</feature>
<evidence type="ECO:0000313" key="7">
    <source>
        <dbReference type="EMBL" id="RXJ67902.1"/>
    </source>
</evidence>
<reference evidence="7 8" key="1">
    <citation type="submission" date="2017-10" db="EMBL/GenBank/DDBJ databases">
        <title>Genomics of the genus Arcobacter.</title>
        <authorList>
            <person name="Perez-Cataluna A."/>
            <person name="Figueras M.J."/>
        </authorList>
    </citation>
    <scope>NUCLEOTIDE SEQUENCE [LARGE SCALE GENOMIC DNA]</scope>
    <source>
        <strain evidence="7 8">CECT 8993</strain>
    </source>
</reference>
<gene>
    <name evidence="7" type="ORF">CRV08_08785</name>
</gene>
<dbReference type="Pfam" id="PF00877">
    <property type="entry name" value="NLPC_P60"/>
    <property type="match status" value="1"/>
</dbReference>
<evidence type="ECO:0000256" key="4">
    <source>
        <dbReference type="ARBA" id="ARBA00022801"/>
    </source>
</evidence>
<accession>A0A4Q0YC46</accession>
<evidence type="ECO:0000256" key="5">
    <source>
        <dbReference type="ARBA" id="ARBA00022807"/>
    </source>
</evidence>
<dbReference type="Proteomes" id="UP000290172">
    <property type="component" value="Unassembled WGS sequence"/>
</dbReference>
<dbReference type="SUPFAM" id="SSF54001">
    <property type="entry name" value="Cysteine proteinases"/>
    <property type="match status" value="1"/>
</dbReference>
<dbReference type="InterPro" id="IPR000064">
    <property type="entry name" value="NLP_P60_dom"/>
</dbReference>
<dbReference type="PANTHER" id="PTHR47360:SF1">
    <property type="entry name" value="ENDOPEPTIDASE NLPC-RELATED"/>
    <property type="match status" value="1"/>
</dbReference>
<evidence type="ECO:0000256" key="3">
    <source>
        <dbReference type="ARBA" id="ARBA00022729"/>
    </source>
</evidence>
<keyword evidence="4 7" id="KW-0378">Hydrolase</keyword>
<dbReference type="PROSITE" id="PS51935">
    <property type="entry name" value="NLPC_P60"/>
    <property type="match status" value="1"/>
</dbReference>
<dbReference type="AlphaFoldDB" id="A0A4Q0YC46"/>
<evidence type="ECO:0000256" key="2">
    <source>
        <dbReference type="ARBA" id="ARBA00022670"/>
    </source>
</evidence>
<dbReference type="InterPro" id="IPR038765">
    <property type="entry name" value="Papain-like_cys_pep_sf"/>
</dbReference>
<dbReference type="InterPro" id="IPR052062">
    <property type="entry name" value="Murein_DD/LD_carboxypeptidase"/>
</dbReference>
<dbReference type="PROSITE" id="PS51257">
    <property type="entry name" value="PROKAR_LIPOPROTEIN"/>
    <property type="match status" value="1"/>
</dbReference>
<evidence type="ECO:0000259" key="6">
    <source>
        <dbReference type="PROSITE" id="PS51935"/>
    </source>
</evidence>
<comment type="similarity">
    <text evidence="1">Belongs to the peptidase C40 family.</text>
</comment>
<protein>
    <submittedName>
        <fullName evidence="7">Glycoside hydrolase</fullName>
    </submittedName>
</protein>
<dbReference type="PANTHER" id="PTHR47360">
    <property type="entry name" value="MUREIN DD-ENDOPEPTIDASE MEPS/MUREIN LD-CARBOXYPEPTIDASE"/>
    <property type="match status" value="1"/>
</dbReference>
<dbReference type="EMBL" id="PDKJ01000007">
    <property type="protein sequence ID" value="RXJ67902.1"/>
    <property type="molecule type" value="Genomic_DNA"/>
</dbReference>
<evidence type="ECO:0000313" key="8">
    <source>
        <dbReference type="Proteomes" id="UP000290172"/>
    </source>
</evidence>
<dbReference type="GO" id="GO:0006508">
    <property type="term" value="P:proteolysis"/>
    <property type="evidence" value="ECO:0007669"/>
    <property type="project" value="UniProtKB-KW"/>
</dbReference>
<sequence>MLVKNYIFNFLFFLLLLLIQGCSFQNSNIQTASKTTPSANLDYNKIYDNLITQYKDWKGVKYKYGGYSKKGIDCSAFVQRTFKEKLNLNLPRTTALQLEVGEEINTNSLITGDLIFFSTGFKTNHVGIYLKDGKFMHVSTKKGVIISRIDNPYYSKHIKEIRRVLY</sequence>
<keyword evidence="2" id="KW-0645">Protease</keyword>
<name>A0A4Q0YC46_9BACT</name>
<organism evidence="7 8">
    <name type="scientific">Halarcobacter ebronensis</name>
    <dbReference type="NCBI Taxonomy" id="1462615"/>
    <lineage>
        <taxon>Bacteria</taxon>
        <taxon>Pseudomonadati</taxon>
        <taxon>Campylobacterota</taxon>
        <taxon>Epsilonproteobacteria</taxon>
        <taxon>Campylobacterales</taxon>
        <taxon>Arcobacteraceae</taxon>
        <taxon>Halarcobacter</taxon>
    </lineage>
</organism>
<comment type="caution">
    <text evidence="7">The sequence shown here is derived from an EMBL/GenBank/DDBJ whole genome shotgun (WGS) entry which is preliminary data.</text>
</comment>
<dbReference type="GO" id="GO:0008234">
    <property type="term" value="F:cysteine-type peptidase activity"/>
    <property type="evidence" value="ECO:0007669"/>
    <property type="project" value="UniProtKB-KW"/>
</dbReference>
<keyword evidence="3" id="KW-0732">Signal</keyword>
<evidence type="ECO:0000256" key="1">
    <source>
        <dbReference type="ARBA" id="ARBA00007074"/>
    </source>
</evidence>
<proteinExistence type="inferred from homology"/>
<dbReference type="Gene3D" id="3.90.1720.10">
    <property type="entry name" value="endopeptidase domain like (from Nostoc punctiforme)"/>
    <property type="match status" value="1"/>
</dbReference>
<keyword evidence="5" id="KW-0788">Thiol protease</keyword>